<dbReference type="SUPFAM" id="SSF89550">
    <property type="entry name" value="PHP domain-like"/>
    <property type="match status" value="1"/>
</dbReference>
<sequence>MLSLDLHAHTRFFHGHDRLAARFDRYGHAALAGVAKRRGLDGVALTNHDYYRPLGDPEEGFLSIPGIEISTTKGHVLVLGPDPPTRTEKGRLTPAEAVELAHDRGCVAIIAHPFRNSTIRETDVEFDAIELNGKHPRTWPLVREIAEVRGIPLVGGSDAHYPIEVGRAYTRIEADPSPESIVGAIREGRVEARLSDDPFARLVRRGYRRVHEYKGHLGDSPGIGPPPGDEGASGDD</sequence>
<dbReference type="CDD" id="cd07432">
    <property type="entry name" value="PHP_HisPPase"/>
    <property type="match status" value="1"/>
</dbReference>
<evidence type="ECO:0000313" key="2">
    <source>
        <dbReference type="EMBL" id="MFC6903904.1"/>
    </source>
</evidence>
<accession>A0ABD5UYH8</accession>
<dbReference type="Proteomes" id="UP001596312">
    <property type="component" value="Unassembled WGS sequence"/>
</dbReference>
<feature type="region of interest" description="Disordered" evidence="1">
    <location>
        <begin position="213"/>
        <end position="236"/>
    </location>
</feature>
<dbReference type="PANTHER" id="PTHR42924">
    <property type="entry name" value="EXONUCLEASE"/>
    <property type="match status" value="1"/>
</dbReference>
<dbReference type="Pfam" id="PF13263">
    <property type="entry name" value="PHP_C"/>
    <property type="match status" value="1"/>
</dbReference>
<comment type="caution">
    <text evidence="2">The sequence shown here is derived from an EMBL/GenBank/DDBJ whole genome shotgun (WGS) entry which is preliminary data.</text>
</comment>
<dbReference type="InterPro" id="IPR016195">
    <property type="entry name" value="Pol/histidinol_Pase-like"/>
</dbReference>
<reference evidence="2 3" key="1">
    <citation type="journal article" date="2019" name="Int. J. Syst. Evol. Microbiol.">
        <title>The Global Catalogue of Microorganisms (GCM) 10K type strain sequencing project: providing services to taxonomists for standard genome sequencing and annotation.</title>
        <authorList>
            <consortium name="The Broad Institute Genomics Platform"/>
            <consortium name="The Broad Institute Genome Sequencing Center for Infectious Disease"/>
            <person name="Wu L."/>
            <person name="Ma J."/>
        </authorList>
    </citation>
    <scope>NUCLEOTIDE SEQUENCE [LARGE SCALE GENOMIC DNA]</scope>
    <source>
        <strain evidence="2 3">CGMCC 1.3240</strain>
    </source>
</reference>
<dbReference type="AlphaFoldDB" id="A0ABD5UYH8"/>
<evidence type="ECO:0000313" key="3">
    <source>
        <dbReference type="Proteomes" id="UP001596312"/>
    </source>
</evidence>
<gene>
    <name evidence="2" type="ORF">ACFQGH_01685</name>
</gene>
<dbReference type="Gene3D" id="3.20.20.140">
    <property type="entry name" value="Metal-dependent hydrolases"/>
    <property type="match status" value="1"/>
</dbReference>
<dbReference type="PANTHER" id="PTHR42924:SF3">
    <property type="entry name" value="POLYMERASE_HISTIDINOL PHOSPHATASE N-TERMINAL DOMAIN-CONTAINING PROTEIN"/>
    <property type="match status" value="1"/>
</dbReference>
<evidence type="ECO:0000256" key="1">
    <source>
        <dbReference type="SAM" id="MobiDB-lite"/>
    </source>
</evidence>
<dbReference type="InterPro" id="IPR052018">
    <property type="entry name" value="PHP_domain"/>
</dbReference>
<name>A0ABD5UYH8_9EURY</name>
<dbReference type="EMBL" id="JBHSXQ010000001">
    <property type="protein sequence ID" value="MFC6903904.1"/>
    <property type="molecule type" value="Genomic_DNA"/>
</dbReference>
<dbReference type="RefSeq" id="WP_340602394.1">
    <property type="nucleotide sequence ID" value="NZ_JBBMXV010000001.1"/>
</dbReference>
<organism evidence="2 3">
    <name type="scientific">Halalkalicoccus tibetensis</name>
    <dbReference type="NCBI Taxonomy" id="175632"/>
    <lineage>
        <taxon>Archaea</taxon>
        <taxon>Methanobacteriati</taxon>
        <taxon>Methanobacteriota</taxon>
        <taxon>Stenosarchaea group</taxon>
        <taxon>Halobacteria</taxon>
        <taxon>Halobacteriales</taxon>
        <taxon>Halococcaceae</taxon>
        <taxon>Halalkalicoccus</taxon>
    </lineage>
</organism>
<proteinExistence type="predicted"/>
<protein>
    <submittedName>
        <fullName evidence="2">PHP-associated domain-containing protein</fullName>
    </submittedName>
</protein>
<keyword evidence="3" id="KW-1185">Reference proteome</keyword>